<keyword evidence="4" id="KW-0676">Redox-active center</keyword>
<gene>
    <name evidence="7" type="ORF">H8S64_18460</name>
</gene>
<dbReference type="PANTHER" id="PTHR42852:SF6">
    <property type="entry name" value="THIOL:DISULFIDE INTERCHANGE PROTEIN DSBE"/>
    <property type="match status" value="1"/>
</dbReference>
<dbReference type="PANTHER" id="PTHR42852">
    <property type="entry name" value="THIOL:DISULFIDE INTERCHANGE PROTEIN DSBE"/>
    <property type="match status" value="1"/>
</dbReference>
<evidence type="ECO:0000313" key="8">
    <source>
        <dbReference type="Proteomes" id="UP000646484"/>
    </source>
</evidence>
<dbReference type="PROSITE" id="PS00194">
    <property type="entry name" value="THIOREDOXIN_1"/>
    <property type="match status" value="1"/>
</dbReference>
<dbReference type="EMBL" id="JACOOH010000009">
    <property type="protein sequence ID" value="MBC5623080.1"/>
    <property type="molecule type" value="Genomic_DNA"/>
</dbReference>
<dbReference type="Pfam" id="PF08534">
    <property type="entry name" value="Redoxin"/>
    <property type="match status" value="1"/>
</dbReference>
<feature type="domain" description="Thioredoxin" evidence="6">
    <location>
        <begin position="312"/>
        <end position="456"/>
    </location>
</feature>
<comment type="caution">
    <text evidence="7">The sequence shown here is derived from an EMBL/GenBank/DDBJ whole genome shotgun (WGS) entry which is preliminary data.</text>
</comment>
<name>A0ABR7D6H2_9BACT</name>
<dbReference type="SUPFAM" id="SSF52833">
    <property type="entry name" value="Thioredoxin-like"/>
    <property type="match status" value="1"/>
</dbReference>
<keyword evidence="5" id="KW-0732">Signal</keyword>
<dbReference type="Gene3D" id="3.40.30.10">
    <property type="entry name" value="Glutaredoxin"/>
    <property type="match status" value="1"/>
</dbReference>
<evidence type="ECO:0000256" key="5">
    <source>
        <dbReference type="SAM" id="SignalP"/>
    </source>
</evidence>
<keyword evidence="3" id="KW-1015">Disulfide bond</keyword>
<dbReference type="PROSITE" id="PS51352">
    <property type="entry name" value="THIOREDOXIN_2"/>
    <property type="match status" value="1"/>
</dbReference>
<accession>A0ABR7D6H2</accession>
<evidence type="ECO:0000256" key="1">
    <source>
        <dbReference type="ARBA" id="ARBA00004196"/>
    </source>
</evidence>
<evidence type="ECO:0000313" key="7">
    <source>
        <dbReference type="EMBL" id="MBC5623080.1"/>
    </source>
</evidence>
<dbReference type="InterPro" id="IPR017937">
    <property type="entry name" value="Thioredoxin_CS"/>
</dbReference>
<sequence length="457" mass="52337">MRWDFNLLFMLLVLAFAGTGCQNGNVPETRVTFTKSVDGDIYFQPEEKSGYEKVMPDSLGNRVLKLDLKEPGYYRYVSTKQVFYPVYLTPGSRVEIVEDADGVTFKGDHAAENTFLAENAFIGVSADGVDSYSAEWLKMNGEGVERVIGKLRESGLPREFVRQQELKYRYGFYNQLLEGPALMAMFMNKNVRLPDDYYDFLKDLKFDDPLITRVPKWFQTMLAAFERMEKEGMLEVSPDNFMEIYGKRIEDEKVRSLFLVNLLDFTLQKGYSDQFPNYMMSVRRLITDSMAVAQLPVIEARYQAAWEANEAILRGMPAPEFKAVDVKGKEYSSSDFKGKVQVLDFWFTGCVPCRAEMPYMEKLADELEGLPIVFVSMSLDTGNELVGLWKQMVKDKKGAEYHLNVPDGFKSTLAKSYLIRAVPRIVIIDKEGKIVDAYAKRPSDPKLKMQLEQLIKE</sequence>
<dbReference type="Proteomes" id="UP000646484">
    <property type="component" value="Unassembled WGS sequence"/>
</dbReference>
<dbReference type="CDD" id="cd02966">
    <property type="entry name" value="TlpA_like_family"/>
    <property type="match status" value="1"/>
</dbReference>
<dbReference type="RefSeq" id="WP_186978089.1">
    <property type="nucleotide sequence ID" value="NZ_JACOOH010000009.1"/>
</dbReference>
<keyword evidence="2" id="KW-0201">Cytochrome c-type biogenesis</keyword>
<feature type="signal peptide" evidence="5">
    <location>
        <begin position="1"/>
        <end position="17"/>
    </location>
</feature>
<dbReference type="InterPro" id="IPR036249">
    <property type="entry name" value="Thioredoxin-like_sf"/>
</dbReference>
<proteinExistence type="predicted"/>
<feature type="chain" id="PRO_5045518608" evidence="5">
    <location>
        <begin position="18"/>
        <end position="457"/>
    </location>
</feature>
<evidence type="ECO:0000256" key="4">
    <source>
        <dbReference type="ARBA" id="ARBA00023284"/>
    </source>
</evidence>
<organism evidence="7 8">
    <name type="scientific">Butyricimonas hominis</name>
    <dbReference type="NCBI Taxonomy" id="2763032"/>
    <lineage>
        <taxon>Bacteria</taxon>
        <taxon>Pseudomonadati</taxon>
        <taxon>Bacteroidota</taxon>
        <taxon>Bacteroidia</taxon>
        <taxon>Bacteroidales</taxon>
        <taxon>Odoribacteraceae</taxon>
        <taxon>Butyricimonas</taxon>
    </lineage>
</organism>
<dbReference type="InterPro" id="IPR013740">
    <property type="entry name" value="Redoxin"/>
</dbReference>
<evidence type="ECO:0000259" key="6">
    <source>
        <dbReference type="PROSITE" id="PS51352"/>
    </source>
</evidence>
<comment type="subcellular location">
    <subcellularLocation>
        <location evidence="1">Cell envelope</location>
    </subcellularLocation>
</comment>
<dbReference type="InterPro" id="IPR050553">
    <property type="entry name" value="Thioredoxin_ResA/DsbE_sf"/>
</dbReference>
<protein>
    <submittedName>
        <fullName evidence="7">TlpA family protein disulfide reductase</fullName>
    </submittedName>
</protein>
<evidence type="ECO:0000256" key="2">
    <source>
        <dbReference type="ARBA" id="ARBA00022748"/>
    </source>
</evidence>
<reference evidence="7 8" key="1">
    <citation type="submission" date="2020-08" db="EMBL/GenBank/DDBJ databases">
        <title>Genome public.</title>
        <authorList>
            <person name="Liu C."/>
            <person name="Sun Q."/>
        </authorList>
    </citation>
    <scope>NUCLEOTIDE SEQUENCE [LARGE SCALE GENOMIC DNA]</scope>
    <source>
        <strain evidence="7 8">NSJ-56</strain>
    </source>
</reference>
<evidence type="ECO:0000256" key="3">
    <source>
        <dbReference type="ARBA" id="ARBA00023157"/>
    </source>
</evidence>
<dbReference type="InterPro" id="IPR013766">
    <property type="entry name" value="Thioredoxin_domain"/>
</dbReference>
<keyword evidence="8" id="KW-1185">Reference proteome</keyword>
<dbReference type="PROSITE" id="PS51257">
    <property type="entry name" value="PROKAR_LIPOPROTEIN"/>
    <property type="match status" value="1"/>
</dbReference>